<accession>T1A5M0</accession>
<keyword evidence="3" id="KW-0475">Mercuric resistance</keyword>
<keyword evidence="9 11" id="KW-1133">Transmembrane helix</keyword>
<evidence type="ECO:0000256" key="8">
    <source>
        <dbReference type="ARBA" id="ARBA00022914"/>
    </source>
</evidence>
<protein>
    <submittedName>
        <fullName evidence="12">Mercuric transport protein MerT</fullName>
    </submittedName>
</protein>
<dbReference type="GO" id="GO:0015097">
    <property type="term" value="F:mercury ion transmembrane transporter activity"/>
    <property type="evidence" value="ECO:0007669"/>
    <property type="project" value="InterPro"/>
</dbReference>
<gene>
    <name evidence="12" type="ORF">B1A_17979</name>
</gene>
<dbReference type="AlphaFoldDB" id="T1A5M0"/>
<keyword evidence="8" id="KW-0476">Mercury</keyword>
<organism evidence="12">
    <name type="scientific">mine drainage metagenome</name>
    <dbReference type="NCBI Taxonomy" id="410659"/>
    <lineage>
        <taxon>unclassified sequences</taxon>
        <taxon>metagenomes</taxon>
        <taxon>ecological metagenomes</taxon>
    </lineage>
</organism>
<keyword evidence="4" id="KW-1003">Cell membrane</keyword>
<comment type="subcellular location">
    <subcellularLocation>
        <location evidence="1">Cell inner membrane</location>
        <topology evidence="1">Multi-pass membrane protein</topology>
    </subcellularLocation>
</comment>
<feature type="transmembrane region" description="Helical" evidence="11">
    <location>
        <begin position="54"/>
        <end position="71"/>
    </location>
</feature>
<evidence type="ECO:0000256" key="7">
    <source>
        <dbReference type="ARBA" id="ARBA00022723"/>
    </source>
</evidence>
<evidence type="ECO:0000256" key="4">
    <source>
        <dbReference type="ARBA" id="ARBA00022475"/>
    </source>
</evidence>
<evidence type="ECO:0000256" key="11">
    <source>
        <dbReference type="SAM" id="Phobius"/>
    </source>
</evidence>
<evidence type="ECO:0000256" key="2">
    <source>
        <dbReference type="ARBA" id="ARBA00022448"/>
    </source>
</evidence>
<keyword evidence="10 11" id="KW-0472">Membrane</keyword>
<reference evidence="12" key="2">
    <citation type="journal article" date="2014" name="ISME J.">
        <title>Microbial stratification in low pH oxic and suboxic macroscopic growths along an acid mine drainage.</title>
        <authorList>
            <person name="Mendez-Garcia C."/>
            <person name="Mesa V."/>
            <person name="Sprenger R.R."/>
            <person name="Richter M."/>
            <person name="Diez M.S."/>
            <person name="Solano J."/>
            <person name="Bargiela R."/>
            <person name="Golyshina O.V."/>
            <person name="Manteca A."/>
            <person name="Ramos J.L."/>
            <person name="Gallego J.R."/>
            <person name="Llorente I."/>
            <person name="Martins Dos Santos V.A."/>
            <person name="Jensen O.N."/>
            <person name="Pelaez A.I."/>
            <person name="Sanchez J."/>
            <person name="Ferrer M."/>
        </authorList>
    </citation>
    <scope>NUCLEOTIDE SEQUENCE</scope>
</reference>
<name>T1A5M0_9ZZZZ</name>
<keyword evidence="5" id="KW-0997">Cell inner membrane</keyword>
<evidence type="ECO:0000313" key="12">
    <source>
        <dbReference type="EMBL" id="EQD36174.1"/>
    </source>
</evidence>
<feature type="transmembrane region" description="Helical" evidence="11">
    <location>
        <begin position="92"/>
        <end position="112"/>
    </location>
</feature>
<evidence type="ECO:0000256" key="10">
    <source>
        <dbReference type="ARBA" id="ARBA00023136"/>
    </source>
</evidence>
<evidence type="ECO:0000256" key="3">
    <source>
        <dbReference type="ARBA" id="ARBA00022466"/>
    </source>
</evidence>
<dbReference type="InterPro" id="IPR003457">
    <property type="entry name" value="Transprt_MerT"/>
</dbReference>
<evidence type="ECO:0000256" key="1">
    <source>
        <dbReference type="ARBA" id="ARBA00004429"/>
    </source>
</evidence>
<reference evidence="12" key="1">
    <citation type="submission" date="2013-08" db="EMBL/GenBank/DDBJ databases">
        <authorList>
            <person name="Mendez C."/>
            <person name="Richter M."/>
            <person name="Ferrer M."/>
            <person name="Sanchez J."/>
        </authorList>
    </citation>
    <scope>NUCLEOTIDE SEQUENCE</scope>
</reference>
<keyword evidence="6 11" id="KW-0812">Transmembrane</keyword>
<dbReference type="EMBL" id="AUZX01013242">
    <property type="protein sequence ID" value="EQD36174.1"/>
    <property type="molecule type" value="Genomic_DNA"/>
</dbReference>
<evidence type="ECO:0000256" key="6">
    <source>
        <dbReference type="ARBA" id="ARBA00022692"/>
    </source>
</evidence>
<evidence type="ECO:0000256" key="9">
    <source>
        <dbReference type="ARBA" id="ARBA00022989"/>
    </source>
</evidence>
<keyword evidence="7" id="KW-0479">Metal-binding</keyword>
<sequence>MVGKSRSGRGALAVGGLAAILASTCCLGPLVLVMLGVSGAWIGNLTVLEPYRPIFLGVALLALLLAGRRIFRPAQACQAGEVCAVPRVRTTYKVLFWVVAGLIGIGLAYPLVLPLFY</sequence>
<dbReference type="GO" id="GO:0005886">
    <property type="term" value="C:plasma membrane"/>
    <property type="evidence" value="ECO:0007669"/>
    <property type="project" value="UniProtKB-SubCell"/>
</dbReference>
<proteinExistence type="predicted"/>
<evidence type="ECO:0000256" key="5">
    <source>
        <dbReference type="ARBA" id="ARBA00022519"/>
    </source>
</evidence>
<feature type="transmembrane region" description="Helical" evidence="11">
    <location>
        <begin position="12"/>
        <end position="42"/>
    </location>
</feature>
<dbReference type="GO" id="GO:0046872">
    <property type="term" value="F:metal ion binding"/>
    <property type="evidence" value="ECO:0007669"/>
    <property type="project" value="UniProtKB-KW"/>
</dbReference>
<dbReference type="NCBIfam" id="NF010314">
    <property type="entry name" value="PRK13751.2"/>
    <property type="match status" value="1"/>
</dbReference>
<dbReference type="Pfam" id="PF02411">
    <property type="entry name" value="MerT"/>
    <property type="match status" value="1"/>
</dbReference>
<comment type="caution">
    <text evidence="12">The sequence shown here is derived from an EMBL/GenBank/DDBJ whole genome shotgun (WGS) entry which is preliminary data.</text>
</comment>
<keyword evidence="2" id="KW-0813">Transport</keyword>
<dbReference type="Gene3D" id="1.10.287.910">
    <property type="entry name" value="bacterial mercury transporter, merf"/>
    <property type="match status" value="1"/>
</dbReference>